<dbReference type="EMBL" id="MELK01000048">
    <property type="protein sequence ID" value="OFW56126.1"/>
    <property type="molecule type" value="Genomic_DNA"/>
</dbReference>
<dbReference type="AlphaFoldDB" id="A0A1F2WH46"/>
<reference evidence="1 2" key="1">
    <citation type="journal article" date="2016" name="Nat. Commun.">
        <title>Thousands of microbial genomes shed light on interconnected biogeochemical processes in an aquifer system.</title>
        <authorList>
            <person name="Anantharaman K."/>
            <person name="Brown C.T."/>
            <person name="Hug L.A."/>
            <person name="Sharon I."/>
            <person name="Castelle C.J."/>
            <person name="Probst A.J."/>
            <person name="Thomas B.C."/>
            <person name="Singh A."/>
            <person name="Wilkins M.J."/>
            <person name="Karaoz U."/>
            <person name="Brodie E.L."/>
            <person name="Williams K.H."/>
            <person name="Hubbard S.S."/>
            <person name="Banfield J.F."/>
        </authorList>
    </citation>
    <scope>NUCLEOTIDE SEQUENCE [LARGE SCALE GENOMIC DNA]</scope>
</reference>
<gene>
    <name evidence="1" type="ORF">A2Y75_03115</name>
</gene>
<dbReference type="Proteomes" id="UP000177876">
    <property type="component" value="Unassembled WGS sequence"/>
</dbReference>
<name>A0A1F2WH46_9ACTN</name>
<proteinExistence type="predicted"/>
<protein>
    <submittedName>
        <fullName evidence="1">Uncharacterized protein</fullName>
    </submittedName>
</protein>
<evidence type="ECO:0000313" key="2">
    <source>
        <dbReference type="Proteomes" id="UP000177876"/>
    </source>
</evidence>
<evidence type="ECO:0000313" key="1">
    <source>
        <dbReference type="EMBL" id="OFW56126.1"/>
    </source>
</evidence>
<sequence length="88" mass="10202">MEPCDRLEDCAFFIEYEAREDKQTVLKGLVRIYCRGEKLNSCVRKQVSQALGGPTRVPKNMMPNGYPLRGSDESQWGDEVQVMARRYR</sequence>
<organism evidence="1 2">
    <name type="scientific">Candidatus Solincola sediminis</name>
    <dbReference type="NCBI Taxonomy" id="1797199"/>
    <lineage>
        <taxon>Bacteria</taxon>
        <taxon>Bacillati</taxon>
        <taxon>Actinomycetota</taxon>
        <taxon>Candidatus Geothermincolia</taxon>
        <taxon>Candidatus Geothermincolales</taxon>
        <taxon>Candidatus Geothermincolaceae</taxon>
        <taxon>Candidatus Solincola</taxon>
    </lineage>
</organism>
<comment type="caution">
    <text evidence="1">The sequence shown here is derived from an EMBL/GenBank/DDBJ whole genome shotgun (WGS) entry which is preliminary data.</text>
</comment>
<accession>A0A1F2WH46</accession>